<organism evidence="1 2">
    <name type="scientific">Rattus norvegicus</name>
    <name type="common">Rat</name>
    <dbReference type="NCBI Taxonomy" id="10116"/>
    <lineage>
        <taxon>Eukaryota</taxon>
        <taxon>Metazoa</taxon>
        <taxon>Chordata</taxon>
        <taxon>Craniata</taxon>
        <taxon>Vertebrata</taxon>
        <taxon>Euteleostomi</taxon>
        <taxon>Mammalia</taxon>
        <taxon>Eutheria</taxon>
        <taxon>Euarchontoglires</taxon>
        <taxon>Glires</taxon>
        <taxon>Rodentia</taxon>
        <taxon>Myomorpha</taxon>
        <taxon>Muroidea</taxon>
        <taxon>Muridae</taxon>
        <taxon>Murinae</taxon>
        <taxon>Rattus</taxon>
    </lineage>
</organism>
<name>A6JE27_RAT</name>
<dbReference type="EMBL" id="CH473982">
    <property type="protein sequence ID" value="EDL81570.1"/>
    <property type="molecule type" value="Genomic_DNA"/>
</dbReference>
<reference evidence="2" key="1">
    <citation type="submission" date="2005-09" db="EMBL/GenBank/DDBJ databases">
        <authorList>
            <person name="Mural R.J."/>
            <person name="Li P.W."/>
            <person name="Adams M.D."/>
            <person name="Amanatides P.G."/>
            <person name="Baden-Tillson H."/>
            <person name="Barnstead M."/>
            <person name="Chin S.H."/>
            <person name="Dew I."/>
            <person name="Evans C.A."/>
            <person name="Ferriera S."/>
            <person name="Flanigan M."/>
            <person name="Fosler C."/>
            <person name="Glodek A."/>
            <person name="Gu Z."/>
            <person name="Holt R.A."/>
            <person name="Jennings D."/>
            <person name="Kraft C.L."/>
            <person name="Lu F."/>
            <person name="Nguyen T."/>
            <person name="Nusskern D.R."/>
            <person name="Pfannkoch C.M."/>
            <person name="Sitter C."/>
            <person name="Sutton G.G."/>
            <person name="Venter J.C."/>
            <person name="Wang Z."/>
            <person name="Woodage T."/>
            <person name="Zheng X.H."/>
            <person name="Zhong F."/>
        </authorList>
    </citation>
    <scope>NUCLEOTIDE SEQUENCE [LARGE SCALE GENOMIC DNA]</scope>
    <source>
        <strain>BN</strain>
        <strain evidence="2">Sprague-Dawley</strain>
    </source>
</reference>
<accession>A6JE27</accession>
<dbReference type="Proteomes" id="UP000234681">
    <property type="component" value="Chromosome 6"/>
</dbReference>
<gene>
    <name evidence="1" type="ORF">rCG_20790</name>
</gene>
<dbReference type="AlphaFoldDB" id="A6JE27"/>
<proteinExistence type="predicted"/>
<evidence type="ECO:0000313" key="1">
    <source>
        <dbReference type="EMBL" id="EDL81570.1"/>
    </source>
</evidence>
<protein>
    <submittedName>
        <fullName evidence="1">RCG20790</fullName>
    </submittedName>
</protein>
<sequence length="79" mass="9065">MYWVPPKAKQNTVRLCICLSVCRMRFQRGQPSPSVAQREVCGSVKRNCKVNLRLVWEPTSFQIARNVFCTVPHSQAPCQ</sequence>
<evidence type="ECO:0000313" key="2">
    <source>
        <dbReference type="Proteomes" id="UP000234681"/>
    </source>
</evidence>